<evidence type="ECO:0000313" key="2">
    <source>
        <dbReference type="Proteomes" id="UP000176294"/>
    </source>
</evidence>
<dbReference type="AlphaFoldDB" id="A0A1G1SQF2"/>
<sequence length="195" mass="20854">MAANPDDPTIALNCQDQTLPAGVSAADCYVPERNYGPIRNLYYTRAPFAAPPTALEIARRLALFGTAPTDPEAMVGPIVAQVSLTPATAQVDRINGVDYPKPTDLSFAVTIFDTNQAQYAFMRSTQKGGTQGYFYGVDGTPYWVGGQSGLTGEKAILSSRFNWPADETALQTITGTITGKGFFDPKRVPSPVPVV</sequence>
<reference evidence="1 2" key="1">
    <citation type="submission" date="2016-08" db="EMBL/GenBank/DDBJ databases">
        <title>Hymenobacter coccineus sp. nov., Hymenobacter lapidarius sp. nov. and Hymenobacter glacialis sp. nov., isolated from Antarctic soil.</title>
        <authorList>
            <person name="Sedlacek I."/>
            <person name="Kralova S."/>
            <person name="Kyrova K."/>
            <person name="Maslanova I."/>
            <person name="Stankova E."/>
            <person name="Vrbovska V."/>
            <person name="Nemec M."/>
            <person name="Bartak M."/>
            <person name="Svec P."/>
            <person name="Busse H.-J."/>
            <person name="Pantucek R."/>
        </authorList>
    </citation>
    <scope>NUCLEOTIDE SEQUENCE [LARGE SCALE GENOMIC DNA]</scope>
    <source>
        <strain evidence="1 2">CCM 8643</strain>
    </source>
</reference>
<accession>A0A1G1SQF2</accession>
<evidence type="ECO:0000313" key="1">
    <source>
        <dbReference type="EMBL" id="OGX80846.1"/>
    </source>
</evidence>
<comment type="caution">
    <text evidence="1">The sequence shown here is derived from an EMBL/GenBank/DDBJ whole genome shotgun (WGS) entry which is preliminary data.</text>
</comment>
<dbReference type="Proteomes" id="UP000176294">
    <property type="component" value="Unassembled WGS sequence"/>
</dbReference>
<keyword evidence="2" id="KW-1185">Reference proteome</keyword>
<proteinExistence type="predicted"/>
<dbReference type="STRING" id="1908237.BEN47_06200"/>
<dbReference type="EMBL" id="MDZB01000175">
    <property type="protein sequence ID" value="OGX80846.1"/>
    <property type="molecule type" value="Genomic_DNA"/>
</dbReference>
<protein>
    <submittedName>
        <fullName evidence="1">Uncharacterized protein</fullName>
    </submittedName>
</protein>
<organism evidence="1 2">
    <name type="scientific">Hymenobacter lapidarius</name>
    <dbReference type="NCBI Taxonomy" id="1908237"/>
    <lineage>
        <taxon>Bacteria</taxon>
        <taxon>Pseudomonadati</taxon>
        <taxon>Bacteroidota</taxon>
        <taxon>Cytophagia</taxon>
        <taxon>Cytophagales</taxon>
        <taxon>Hymenobacteraceae</taxon>
        <taxon>Hymenobacter</taxon>
    </lineage>
</organism>
<name>A0A1G1SQF2_9BACT</name>
<dbReference type="RefSeq" id="WP_070731040.1">
    <property type="nucleotide sequence ID" value="NZ_MDZB01000175.1"/>
</dbReference>
<gene>
    <name evidence="1" type="ORF">BEN47_06200</name>
</gene>